<comment type="caution">
    <text evidence="1">The sequence shown here is derived from an EMBL/GenBank/DDBJ whole genome shotgun (WGS) entry which is preliminary data.</text>
</comment>
<dbReference type="Proteomes" id="UP001305414">
    <property type="component" value="Unassembled WGS sequence"/>
</dbReference>
<evidence type="ECO:0000313" key="2">
    <source>
        <dbReference type="Proteomes" id="UP001305414"/>
    </source>
</evidence>
<keyword evidence="2" id="KW-1185">Reference proteome</keyword>
<sequence>MAGGSESFLRADEAAVGLPKVGGGDLSRGEIGHRGASLEISWIAGVDFCGTGARSAVSVPDGGGKLGIVAAEICCLGVAEDARIFDRVLKGLKSWALFLRDWAGEVDARLDLPDALDSLVGDGSLD</sequence>
<accession>A0AAN7UGZ3</accession>
<dbReference type="AlphaFoldDB" id="A0AAN7UGZ3"/>
<protein>
    <submittedName>
        <fullName evidence="1">Uncharacterized protein</fullName>
    </submittedName>
</protein>
<name>A0AAN7UGZ3_9PEZI</name>
<gene>
    <name evidence="1" type="ORF">RRF57_007949</name>
</gene>
<reference evidence="1 2" key="1">
    <citation type="submission" date="2023-10" db="EMBL/GenBank/DDBJ databases">
        <title>Draft genome sequence of Xylaria bambusicola isolate GMP-LS, the root and basal stem rot pathogen of sugarcane in Indonesia.</title>
        <authorList>
            <person name="Selvaraj P."/>
            <person name="Muralishankar V."/>
            <person name="Muruganantham S."/>
            <person name="Sp S."/>
            <person name="Haryani S."/>
            <person name="Lau K.J.X."/>
            <person name="Naqvi N.I."/>
        </authorList>
    </citation>
    <scope>NUCLEOTIDE SEQUENCE [LARGE SCALE GENOMIC DNA]</scope>
    <source>
        <strain evidence="1">GMP-LS</strain>
    </source>
</reference>
<organism evidence="1 2">
    <name type="scientific">Xylaria bambusicola</name>
    <dbReference type="NCBI Taxonomy" id="326684"/>
    <lineage>
        <taxon>Eukaryota</taxon>
        <taxon>Fungi</taxon>
        <taxon>Dikarya</taxon>
        <taxon>Ascomycota</taxon>
        <taxon>Pezizomycotina</taxon>
        <taxon>Sordariomycetes</taxon>
        <taxon>Xylariomycetidae</taxon>
        <taxon>Xylariales</taxon>
        <taxon>Xylariaceae</taxon>
        <taxon>Xylaria</taxon>
    </lineage>
</organism>
<evidence type="ECO:0000313" key="1">
    <source>
        <dbReference type="EMBL" id="KAK5632235.1"/>
    </source>
</evidence>
<dbReference type="EMBL" id="JAWHQM010000023">
    <property type="protein sequence ID" value="KAK5632235.1"/>
    <property type="molecule type" value="Genomic_DNA"/>
</dbReference>
<proteinExistence type="predicted"/>